<dbReference type="Pfam" id="PF16893">
    <property type="entry name" value="fn3_2"/>
    <property type="match status" value="1"/>
</dbReference>
<protein>
    <submittedName>
        <fullName evidence="2">GEVED domain-containing protein</fullName>
    </submittedName>
</protein>
<dbReference type="InterPro" id="IPR045474">
    <property type="entry name" value="GEVED"/>
</dbReference>
<reference evidence="2 3" key="1">
    <citation type="submission" date="2024-06" db="EMBL/GenBank/DDBJ databases">
        <authorList>
            <person name="Kaempfer P."/>
            <person name="Viver T."/>
        </authorList>
    </citation>
    <scope>NUCLEOTIDE SEQUENCE [LARGE SCALE GENOMIC DNA]</scope>
    <source>
        <strain evidence="2 3">ST-119</strain>
    </source>
</reference>
<dbReference type="Gene3D" id="2.60.40.10">
    <property type="entry name" value="Immunoglobulins"/>
    <property type="match status" value="4"/>
</dbReference>
<dbReference type="InterPro" id="IPR044023">
    <property type="entry name" value="Ig_7"/>
</dbReference>
<dbReference type="RefSeq" id="WP_408084353.1">
    <property type="nucleotide sequence ID" value="NZ_JBELPZ010000005.1"/>
</dbReference>
<feature type="non-terminal residue" evidence="2">
    <location>
        <position position="1257"/>
    </location>
</feature>
<dbReference type="PROSITE" id="PS50853">
    <property type="entry name" value="FN3"/>
    <property type="match status" value="4"/>
</dbReference>
<dbReference type="Proteomes" id="UP001629156">
    <property type="component" value="Unassembled WGS sequence"/>
</dbReference>
<dbReference type="InterPro" id="IPR031669">
    <property type="entry name" value="Fn3_2"/>
</dbReference>
<feature type="domain" description="Fibronectin type-III" evidence="1">
    <location>
        <begin position="1055"/>
        <end position="1147"/>
    </location>
</feature>
<dbReference type="SMART" id="SM00060">
    <property type="entry name" value="FN3"/>
    <property type="match status" value="5"/>
</dbReference>
<organism evidence="2 3">
    <name type="scientific">Flavobacterium rhizosphaerae</name>
    <dbReference type="NCBI Taxonomy" id="3163298"/>
    <lineage>
        <taxon>Bacteria</taxon>
        <taxon>Pseudomonadati</taxon>
        <taxon>Bacteroidota</taxon>
        <taxon>Flavobacteriia</taxon>
        <taxon>Flavobacteriales</taxon>
        <taxon>Flavobacteriaceae</taxon>
        <taxon>Flavobacterium</taxon>
    </lineage>
</organism>
<gene>
    <name evidence="2" type="ORF">ABS766_06675</name>
</gene>
<dbReference type="InterPro" id="IPR003961">
    <property type="entry name" value="FN3_dom"/>
</dbReference>
<feature type="domain" description="Fibronectin type-III" evidence="1">
    <location>
        <begin position="389"/>
        <end position="486"/>
    </location>
</feature>
<feature type="domain" description="Fibronectin type-III" evidence="1">
    <location>
        <begin position="76"/>
        <end position="172"/>
    </location>
</feature>
<dbReference type="EMBL" id="JBELPZ010000005">
    <property type="protein sequence ID" value="MFL9844099.1"/>
    <property type="molecule type" value="Genomic_DNA"/>
</dbReference>
<dbReference type="InterPro" id="IPR036116">
    <property type="entry name" value="FN3_sf"/>
</dbReference>
<comment type="caution">
    <text evidence="2">The sequence shown here is derived from an EMBL/GenBank/DDBJ whole genome shotgun (WGS) entry which is preliminary data.</text>
</comment>
<accession>A0ABW8YVJ5</accession>
<feature type="domain" description="Fibronectin type-III" evidence="1">
    <location>
        <begin position="745"/>
        <end position="847"/>
    </location>
</feature>
<dbReference type="Pfam" id="PF00041">
    <property type="entry name" value="fn3"/>
    <property type="match status" value="1"/>
</dbReference>
<dbReference type="Pfam" id="PF20009">
    <property type="entry name" value="GEVED"/>
    <property type="match status" value="1"/>
</dbReference>
<dbReference type="SUPFAM" id="SSF49265">
    <property type="entry name" value="Fibronectin type III"/>
    <property type="match status" value="4"/>
</dbReference>
<evidence type="ECO:0000259" key="1">
    <source>
        <dbReference type="PROSITE" id="PS50853"/>
    </source>
</evidence>
<name>A0ABW8YVJ5_9FLAO</name>
<dbReference type="CDD" id="cd00063">
    <property type="entry name" value="FN3"/>
    <property type="match status" value="2"/>
</dbReference>
<evidence type="ECO:0000313" key="3">
    <source>
        <dbReference type="Proteomes" id="UP001629156"/>
    </source>
</evidence>
<proteinExistence type="predicted"/>
<evidence type="ECO:0000313" key="2">
    <source>
        <dbReference type="EMBL" id="MFL9844099.1"/>
    </source>
</evidence>
<dbReference type="InterPro" id="IPR013783">
    <property type="entry name" value="Ig-like_fold"/>
</dbReference>
<dbReference type="Pfam" id="PF19081">
    <property type="entry name" value="Ig_7"/>
    <property type="match status" value="1"/>
</dbReference>
<sequence>MKENYRLFFGRVLHFLYPHKNMEQLQPGSPGSHQIKFFDALKKKTTFAFRPYAMAFLLALSVNGWSAGAAFYQDCTPAPVIAGVSNITSTTAVINWNEVSSVTDPTYTLEVYTDAAFTQSFGTYTDIDAMSYSLSGLTINTTYYYRVMVDNTTCGDYANGSFTAQEGYTPLDVTGFTQDVIANGTGLALNSTTASVDSDNPGANFAYMSLDYKLNEASPNATFGLPVNRRLTSSTNSSLQYILQDYSDENSLRLPNNGDSGTLTLTQPVALTNIYLATASGDGGSKISVTINFDDNTTQTVTNIDLINWDSAATANAPAIITNIGRVKRTTGVTSSGNFKLFQIGITVDAANQSKLVNSITITKTFDGSNTKIPNIFAVSGKLAASCIEVASSNATILSANSAELSWALASGNDATAVTYTVEVYTDENYTQQIEGSPFTGVTATSQVINGLSIATPYYYKIQASNETCDSAYATGSFTLEYCVPTSASPGSYNISSVTTNGGLLNINNGTGAGGAYSNYSGTQIVGVVPGGSFTYNVTRSSVYALVSVWVDWNNDLDFDDEGELINAFTYGSSEPMTVSGTINVPEETALGNYRMRVRSAYYWNTTMTPCGNTSYGETEDYTLAVIDQPEDCATPGTPSFELVAGAAITGTITPDGDAPTGYVVIRSTENTLDETPENGDVLSVGQSFGGGTVVAVGAATGSFTDATIMSNAQYHYFVYAYNAGGLDCYGPIYSDVTSEDIITCPSAVIASGVSDITNTSATINWSYVYGGGAYDVTYTLEVYSDAALTTLFDTYTTSENSYSVSGLTTSTTYYYRVKATTEGCEDGAAWSGVLNFVPVVGYTPVDVTGFNEDVIANGVGKAYYSTTNSVDAVNYVYIALDYNPTGTVTSVGVPLNRILSSGNVKFNLQDYSENNALRLPGQNNSGMLTLVNPIKASNLYLAVTSGSGGSTISAEVNFADGTSQLATGVSVPDWFGTGSSLITYIGRASRAENQTGAVETGASKIFYVTLAVDAANQSKLITSVNVTKTSAGATEPVPNVFGVAAQVIADDCPILSSVAVSGTPDETEVAVTPAPGSTEGDTYSVSVYTDEAMTTEITGSPFTSETSTVTITGLDNFTTYYYSVIAEGEDCDSNTITGSFTTTCNAPASLEVADQSVCTGALLSEIEVTGAEGATINWYASEDDTETLAGDTVLETGTYYVSQTTDACESNWTAVNITVNEIPAAPVAEATQDFCTGATAEELEATASEGATLVWY</sequence>
<keyword evidence="3" id="KW-1185">Reference proteome</keyword>